<protein>
    <submittedName>
        <fullName evidence="9">Anaerobic selenocysteine-containing dehydrogenase</fullName>
    </submittedName>
</protein>
<dbReference type="CDD" id="cd02766">
    <property type="entry name" value="MopB_3"/>
    <property type="match status" value="1"/>
</dbReference>
<dbReference type="Gene3D" id="3.30.2070.10">
    <property type="entry name" value="Formate dehydrogenase/DMSO reductase"/>
    <property type="match status" value="1"/>
</dbReference>
<accession>A0A7W8HJX0</accession>
<keyword evidence="5" id="KW-0560">Oxidoreductase</keyword>
<dbReference type="InterPro" id="IPR009010">
    <property type="entry name" value="Asp_de-COase-like_dom_sf"/>
</dbReference>
<proteinExistence type="inferred from homology"/>
<dbReference type="GO" id="GO:0043546">
    <property type="term" value="F:molybdopterin cofactor binding"/>
    <property type="evidence" value="ECO:0007669"/>
    <property type="project" value="InterPro"/>
</dbReference>
<reference evidence="9 10" key="1">
    <citation type="submission" date="2020-08" db="EMBL/GenBank/DDBJ databases">
        <title>Genomic Encyclopedia of Type Strains, Phase IV (KMG-IV): sequencing the most valuable type-strain genomes for metagenomic binning, comparative biology and taxonomic classification.</title>
        <authorList>
            <person name="Goeker M."/>
        </authorList>
    </citation>
    <scope>NUCLEOTIDE SEQUENCE [LARGE SCALE GENOMIC DNA]</scope>
    <source>
        <strain evidence="9 10">DSM 29781</strain>
    </source>
</reference>
<dbReference type="InterPro" id="IPR006655">
    <property type="entry name" value="Mopterin_OxRdtase_prok_CS"/>
</dbReference>
<feature type="domain" description="4Fe-4S Mo/W bis-MGD-type" evidence="8">
    <location>
        <begin position="7"/>
        <end position="64"/>
    </location>
</feature>
<dbReference type="EMBL" id="JACHGB010000007">
    <property type="protein sequence ID" value="MBB5273414.1"/>
    <property type="molecule type" value="Genomic_DNA"/>
</dbReference>
<dbReference type="InterPro" id="IPR050612">
    <property type="entry name" value="Prok_Mopterin_Oxidored"/>
</dbReference>
<evidence type="ECO:0000256" key="2">
    <source>
        <dbReference type="ARBA" id="ARBA00010312"/>
    </source>
</evidence>
<dbReference type="InterPro" id="IPR006657">
    <property type="entry name" value="MoPterin_dinucl-bd_dom"/>
</dbReference>
<dbReference type="PROSITE" id="PS00490">
    <property type="entry name" value="MOLYBDOPTERIN_PROK_2"/>
    <property type="match status" value="1"/>
</dbReference>
<dbReference type="Gene3D" id="2.40.40.20">
    <property type="match status" value="1"/>
</dbReference>
<evidence type="ECO:0000256" key="1">
    <source>
        <dbReference type="ARBA" id="ARBA00001942"/>
    </source>
</evidence>
<dbReference type="PROSITE" id="PS00932">
    <property type="entry name" value="MOLYBDOPTERIN_PROK_3"/>
    <property type="match status" value="1"/>
</dbReference>
<evidence type="ECO:0000256" key="7">
    <source>
        <dbReference type="ARBA" id="ARBA00023014"/>
    </source>
</evidence>
<dbReference type="GO" id="GO:0046872">
    <property type="term" value="F:metal ion binding"/>
    <property type="evidence" value="ECO:0007669"/>
    <property type="project" value="UniProtKB-KW"/>
</dbReference>
<dbReference type="InterPro" id="IPR037920">
    <property type="entry name" value="YoaE_C"/>
</dbReference>
<dbReference type="GO" id="GO:0016491">
    <property type="term" value="F:oxidoreductase activity"/>
    <property type="evidence" value="ECO:0007669"/>
    <property type="project" value="UniProtKB-KW"/>
</dbReference>
<keyword evidence="7" id="KW-0411">Iron-sulfur</keyword>
<evidence type="ECO:0000313" key="10">
    <source>
        <dbReference type="Proteomes" id="UP000532440"/>
    </source>
</evidence>
<dbReference type="GO" id="GO:0051536">
    <property type="term" value="F:iron-sulfur cluster binding"/>
    <property type="evidence" value="ECO:0007669"/>
    <property type="project" value="UniProtKB-KW"/>
</dbReference>
<comment type="similarity">
    <text evidence="2">Belongs to the prokaryotic molybdopterin-containing oxidoreductase family.</text>
</comment>
<dbReference type="PANTHER" id="PTHR43742:SF6">
    <property type="entry name" value="OXIDOREDUCTASE YYAE-RELATED"/>
    <property type="match status" value="1"/>
</dbReference>
<keyword evidence="10" id="KW-1185">Reference proteome</keyword>
<evidence type="ECO:0000256" key="3">
    <source>
        <dbReference type="ARBA" id="ARBA00022505"/>
    </source>
</evidence>
<comment type="caution">
    <text evidence="9">The sequence shown here is derived from an EMBL/GenBank/DDBJ whole genome shotgun (WGS) entry which is preliminary data.</text>
</comment>
<dbReference type="Gene3D" id="2.20.25.90">
    <property type="entry name" value="ADC-like domains"/>
    <property type="match status" value="1"/>
</dbReference>
<dbReference type="SUPFAM" id="SSF50692">
    <property type="entry name" value="ADC-like"/>
    <property type="match status" value="1"/>
</dbReference>
<dbReference type="CDD" id="cd02786">
    <property type="entry name" value="MopB_CT_3"/>
    <property type="match status" value="1"/>
</dbReference>
<gene>
    <name evidence="9" type="ORF">HNQ70_003444</name>
</gene>
<name>A0A7W8HJX0_9BURK</name>
<dbReference type="Proteomes" id="UP000532440">
    <property type="component" value="Unassembled WGS sequence"/>
</dbReference>
<dbReference type="Pfam" id="PF04879">
    <property type="entry name" value="Molybdop_Fe4S4"/>
    <property type="match status" value="1"/>
</dbReference>
<dbReference type="InterPro" id="IPR006656">
    <property type="entry name" value="Mopterin_OxRdtase"/>
</dbReference>
<dbReference type="PROSITE" id="PS51669">
    <property type="entry name" value="4FE4S_MOW_BIS_MGD"/>
    <property type="match status" value="1"/>
</dbReference>
<dbReference type="RefSeq" id="WP_183970021.1">
    <property type="nucleotide sequence ID" value="NZ_BAABEW010000011.1"/>
</dbReference>
<dbReference type="Gene3D" id="3.40.50.740">
    <property type="match status" value="1"/>
</dbReference>
<dbReference type="Pfam" id="PF00384">
    <property type="entry name" value="Molybdopterin"/>
    <property type="match status" value="1"/>
</dbReference>
<sequence>MDIKAGDIVVKGACPHDCPDTCALHVTVRDGRAIRVAGDPDHPTTRGVLCTKVSRYTERTYHPDRVLTPLRRIGPKGSGRFEPVGWDEALDAIAARLQAIAARDPQRILPYSYCGTMGWVQGEGMASRFFHRLGASRLDRTICASAGMAGLEYTMGAAVGMDVERFVDSGLILIWGTNAITSNLHFWSIAQEAKRRGARLVAIDPYRSDTAMKCDRHVALLPGTDAALALGIANVLIGEDLLDHDYIARHTLGFDALRARAAEYPPERVARICGIAADDVTWLARALAGTRPAAIRVGYGLQRTRGGANAVRAVMSLPALTGAWRDAGGGALLSTSGHFPQDLAALTRPDLMPGWPGALPRVVNMVEIGDALLGADPPIEAVVVYNSNPVAVAPDSEKVIRGFAREDLFTVVLEHFLTDTADHADYVLPATTQLEHFDLHKTYGHRYLVANNPAIAPLGQARANSDIFRALAQRMGFDDPCFAETDEQVAAAALRWDDPRIAGVTLGQIREHGWLKLKVPDAPFAQGGFPTPSGKCELASPRLAQQGLDPVPDFLPPHESAASAPELAARYPLALISPPARNFLNSTFVNVDSLRASEKAPGCELHPEDAAARGIADGDQVRVFNDRGAFLARARVSERARRGVAVAWGVWWHKLAPGGRSVNAVTSQALTDMGRAPTFYDCLVEIAGAQE</sequence>
<evidence type="ECO:0000313" key="9">
    <source>
        <dbReference type="EMBL" id="MBB5273414.1"/>
    </source>
</evidence>
<dbReference type="SUPFAM" id="SSF53706">
    <property type="entry name" value="Formate dehydrogenase/DMSO reductase, domains 1-3"/>
    <property type="match status" value="1"/>
</dbReference>
<evidence type="ECO:0000256" key="6">
    <source>
        <dbReference type="ARBA" id="ARBA00023004"/>
    </source>
</evidence>
<dbReference type="Pfam" id="PF01568">
    <property type="entry name" value="Molydop_binding"/>
    <property type="match status" value="1"/>
</dbReference>
<dbReference type="InterPro" id="IPR006963">
    <property type="entry name" value="Mopterin_OxRdtase_4Fe-4S_dom"/>
</dbReference>
<organism evidence="9 10">
    <name type="scientific">Quisquiliibacterium transsilvanicum</name>
    <dbReference type="NCBI Taxonomy" id="1549638"/>
    <lineage>
        <taxon>Bacteria</taxon>
        <taxon>Pseudomonadati</taxon>
        <taxon>Pseudomonadota</taxon>
        <taxon>Betaproteobacteria</taxon>
        <taxon>Burkholderiales</taxon>
        <taxon>Burkholderiaceae</taxon>
        <taxon>Quisquiliibacterium</taxon>
    </lineage>
</organism>
<keyword evidence="6" id="KW-0408">Iron</keyword>
<comment type="cofactor">
    <cofactor evidence="1">
        <name>Mo-bis(molybdopterin guanine dinucleotide)</name>
        <dbReference type="ChEBI" id="CHEBI:60539"/>
    </cofactor>
</comment>
<dbReference type="AlphaFoldDB" id="A0A7W8HJX0"/>
<dbReference type="Gene3D" id="3.40.228.10">
    <property type="entry name" value="Dimethylsulfoxide Reductase, domain 2"/>
    <property type="match status" value="1"/>
</dbReference>
<keyword evidence="4" id="KW-0479">Metal-binding</keyword>
<dbReference type="PANTHER" id="PTHR43742">
    <property type="entry name" value="TRIMETHYLAMINE-N-OXIDE REDUCTASE"/>
    <property type="match status" value="1"/>
</dbReference>
<evidence type="ECO:0000256" key="4">
    <source>
        <dbReference type="ARBA" id="ARBA00022723"/>
    </source>
</evidence>
<dbReference type="SMART" id="SM00926">
    <property type="entry name" value="Molybdop_Fe4S4"/>
    <property type="match status" value="1"/>
</dbReference>
<evidence type="ECO:0000259" key="8">
    <source>
        <dbReference type="PROSITE" id="PS51669"/>
    </source>
</evidence>
<evidence type="ECO:0000256" key="5">
    <source>
        <dbReference type="ARBA" id="ARBA00023002"/>
    </source>
</evidence>
<keyword evidence="3" id="KW-0500">Molybdenum</keyword>